<protein>
    <submittedName>
        <fullName evidence="1">Uncharacterized protein</fullName>
    </submittedName>
</protein>
<evidence type="ECO:0000313" key="2">
    <source>
        <dbReference type="Proteomes" id="UP000006591"/>
    </source>
</evidence>
<accession>A0A0E0GZR1</accession>
<dbReference type="HOGENOM" id="CLU_2964920_0_0_1"/>
<keyword evidence="2" id="KW-1185">Reference proteome</keyword>
<dbReference type="AlphaFoldDB" id="A0A0E0GZR1"/>
<sequence>MGARRVLSLPVLLGSALPPPSNNPSRRRRQIAGRFIGDKLQTHSAKGSGAGCLMNLEIT</sequence>
<name>A0A0E0GZR1_ORYNI</name>
<evidence type="ECO:0000313" key="1">
    <source>
        <dbReference type="EnsemblPlants" id="ONIVA04G07810.1"/>
    </source>
</evidence>
<reference evidence="1" key="1">
    <citation type="submission" date="2015-04" db="UniProtKB">
        <authorList>
            <consortium name="EnsemblPlants"/>
        </authorList>
    </citation>
    <scope>IDENTIFICATION</scope>
    <source>
        <strain evidence="1">SL10</strain>
    </source>
</reference>
<reference evidence="1" key="2">
    <citation type="submission" date="2018-04" db="EMBL/GenBank/DDBJ databases">
        <title>OnivRS2 (Oryza nivara Reference Sequence Version 2).</title>
        <authorList>
            <person name="Zhang J."/>
            <person name="Kudrna D."/>
            <person name="Lee S."/>
            <person name="Talag J."/>
            <person name="Rajasekar S."/>
            <person name="Welchert J."/>
            <person name="Hsing Y.-I."/>
            <person name="Wing R.A."/>
        </authorList>
    </citation>
    <scope>NUCLEOTIDE SEQUENCE [LARGE SCALE GENOMIC DNA]</scope>
    <source>
        <strain evidence="1">SL10</strain>
    </source>
</reference>
<dbReference type="Proteomes" id="UP000006591">
    <property type="component" value="Chromosome 4"/>
</dbReference>
<organism evidence="1">
    <name type="scientific">Oryza nivara</name>
    <name type="common">Indian wild rice</name>
    <name type="synonym">Oryza sativa f. spontanea</name>
    <dbReference type="NCBI Taxonomy" id="4536"/>
    <lineage>
        <taxon>Eukaryota</taxon>
        <taxon>Viridiplantae</taxon>
        <taxon>Streptophyta</taxon>
        <taxon>Embryophyta</taxon>
        <taxon>Tracheophyta</taxon>
        <taxon>Spermatophyta</taxon>
        <taxon>Magnoliopsida</taxon>
        <taxon>Liliopsida</taxon>
        <taxon>Poales</taxon>
        <taxon>Poaceae</taxon>
        <taxon>BOP clade</taxon>
        <taxon>Oryzoideae</taxon>
        <taxon>Oryzeae</taxon>
        <taxon>Oryzinae</taxon>
        <taxon>Oryza</taxon>
    </lineage>
</organism>
<dbReference type="Gramene" id="ONIVA04G07810.1">
    <property type="protein sequence ID" value="ONIVA04G07810.1"/>
    <property type="gene ID" value="ONIVA04G07810"/>
</dbReference>
<dbReference type="EnsemblPlants" id="ONIVA04G07810.1">
    <property type="protein sequence ID" value="ONIVA04G07810.1"/>
    <property type="gene ID" value="ONIVA04G07810"/>
</dbReference>
<proteinExistence type="predicted"/>